<dbReference type="Pfam" id="PF04321">
    <property type="entry name" value="RmlD_sub_bind"/>
    <property type="match status" value="1"/>
</dbReference>
<evidence type="ECO:0000256" key="2">
    <source>
        <dbReference type="ARBA" id="ARBA00010944"/>
    </source>
</evidence>
<dbReference type="Gene3D" id="3.90.25.10">
    <property type="entry name" value="UDP-galactose 4-epimerase, domain 1"/>
    <property type="match status" value="1"/>
</dbReference>
<dbReference type="GO" id="GO:0008831">
    <property type="term" value="F:dTDP-4-dehydrorhamnose reductase activity"/>
    <property type="evidence" value="ECO:0007669"/>
    <property type="project" value="UniProtKB-EC"/>
</dbReference>
<evidence type="ECO:0000313" key="8">
    <source>
        <dbReference type="EMBL" id="MCW1886356.1"/>
    </source>
</evidence>
<sequence length="301" mass="31981">MNPPPRIVIVGAAGRLGQALVQRLSPHATVIGLARPAIDLSDPLSIVAALEPLDFDHLILPAAMTAVDPCEADQDKAYAINATAPGIIAKICVTKRARMTHVSTDFVFDGGKIGPYTEADATLPVSVYGESKLMGEHLVMAASPLHLVVRVSWLYGPGKPAFPEWIVDKAFSESTLSLPADKIGSPTSATDAADLLVPLLESSASGIYHLCNAGSCTWQQWGQACLDIAREAGLPLKCTTISGNSLADIPAFLAKRPPNSAMSTEKYTTLTGITPRPWLEALREHFATSSYMEKYLAAACD</sequence>
<dbReference type="Proteomes" id="UP001207930">
    <property type="component" value="Unassembled WGS sequence"/>
</dbReference>
<protein>
    <recommendedName>
        <fullName evidence="4 6">dTDP-4-dehydrorhamnose reductase</fullName>
        <ecNumber evidence="3 6">1.1.1.133</ecNumber>
    </recommendedName>
</protein>
<organism evidence="8 9">
    <name type="scientific">Luteolibacter flavescens</name>
    <dbReference type="NCBI Taxonomy" id="1859460"/>
    <lineage>
        <taxon>Bacteria</taxon>
        <taxon>Pseudomonadati</taxon>
        <taxon>Verrucomicrobiota</taxon>
        <taxon>Verrucomicrobiia</taxon>
        <taxon>Verrucomicrobiales</taxon>
        <taxon>Verrucomicrobiaceae</taxon>
        <taxon>Luteolibacter</taxon>
    </lineage>
</organism>
<reference evidence="8 9" key="1">
    <citation type="submission" date="2022-10" db="EMBL/GenBank/DDBJ databases">
        <title>Luteolibacter flavescens strain MCCC 1K03193, whole genome shotgun sequencing project.</title>
        <authorList>
            <person name="Zhao G."/>
            <person name="Shen L."/>
        </authorList>
    </citation>
    <scope>NUCLEOTIDE SEQUENCE [LARGE SCALE GENOMIC DNA]</scope>
    <source>
        <strain evidence="8 9">MCCC 1K03193</strain>
    </source>
</reference>
<dbReference type="SUPFAM" id="SSF51735">
    <property type="entry name" value="NAD(P)-binding Rossmann-fold domains"/>
    <property type="match status" value="1"/>
</dbReference>
<dbReference type="EC" id="1.1.1.133" evidence="3 6"/>
<dbReference type="InterPro" id="IPR036291">
    <property type="entry name" value="NAD(P)-bd_dom_sf"/>
</dbReference>
<gene>
    <name evidence="8" type="primary">rfbD</name>
    <name evidence="8" type="ORF">OKA04_16580</name>
</gene>
<feature type="domain" description="RmlD-like substrate binding" evidence="7">
    <location>
        <begin position="6"/>
        <end position="287"/>
    </location>
</feature>
<accession>A0ABT3FSZ2</accession>
<evidence type="ECO:0000259" key="7">
    <source>
        <dbReference type="Pfam" id="PF04321"/>
    </source>
</evidence>
<dbReference type="RefSeq" id="WP_264502312.1">
    <property type="nucleotide sequence ID" value="NZ_JAPDDS010000009.1"/>
</dbReference>
<dbReference type="InterPro" id="IPR005913">
    <property type="entry name" value="dTDP_dehydrorham_reduct"/>
</dbReference>
<dbReference type="NCBIfam" id="TIGR01214">
    <property type="entry name" value="rmlD"/>
    <property type="match status" value="1"/>
</dbReference>
<dbReference type="CDD" id="cd05254">
    <property type="entry name" value="dTDP_HR_like_SDR_e"/>
    <property type="match status" value="1"/>
</dbReference>
<evidence type="ECO:0000256" key="5">
    <source>
        <dbReference type="ARBA" id="ARBA00048200"/>
    </source>
</evidence>
<comment type="function">
    <text evidence="6">Catalyzes the reduction of dTDP-6-deoxy-L-lyxo-4-hexulose to yield dTDP-L-rhamnose.</text>
</comment>
<name>A0ABT3FSZ2_9BACT</name>
<keyword evidence="6" id="KW-0521">NADP</keyword>
<dbReference type="PANTHER" id="PTHR10491:SF4">
    <property type="entry name" value="METHIONINE ADENOSYLTRANSFERASE 2 SUBUNIT BETA"/>
    <property type="match status" value="1"/>
</dbReference>
<proteinExistence type="inferred from homology"/>
<comment type="similarity">
    <text evidence="2 6">Belongs to the dTDP-4-dehydrorhamnose reductase family.</text>
</comment>
<evidence type="ECO:0000313" key="9">
    <source>
        <dbReference type="Proteomes" id="UP001207930"/>
    </source>
</evidence>
<keyword evidence="9" id="KW-1185">Reference proteome</keyword>
<dbReference type="EMBL" id="JAPDDS010000009">
    <property type="protein sequence ID" value="MCW1886356.1"/>
    <property type="molecule type" value="Genomic_DNA"/>
</dbReference>
<comment type="pathway">
    <text evidence="1 6">Carbohydrate biosynthesis; dTDP-L-rhamnose biosynthesis.</text>
</comment>
<dbReference type="PANTHER" id="PTHR10491">
    <property type="entry name" value="DTDP-4-DEHYDRORHAMNOSE REDUCTASE"/>
    <property type="match status" value="1"/>
</dbReference>
<keyword evidence="6 8" id="KW-0560">Oxidoreductase</keyword>
<evidence type="ECO:0000256" key="1">
    <source>
        <dbReference type="ARBA" id="ARBA00004781"/>
    </source>
</evidence>
<dbReference type="InterPro" id="IPR029903">
    <property type="entry name" value="RmlD-like-bd"/>
</dbReference>
<dbReference type="Gene3D" id="3.40.50.720">
    <property type="entry name" value="NAD(P)-binding Rossmann-like Domain"/>
    <property type="match status" value="1"/>
</dbReference>
<comment type="caution">
    <text evidence="8">The sequence shown here is derived from an EMBL/GenBank/DDBJ whole genome shotgun (WGS) entry which is preliminary data.</text>
</comment>
<comment type="catalytic activity">
    <reaction evidence="5">
        <text>dTDP-beta-L-rhamnose + NADP(+) = dTDP-4-dehydro-beta-L-rhamnose + NADPH + H(+)</text>
        <dbReference type="Rhea" id="RHEA:21796"/>
        <dbReference type="ChEBI" id="CHEBI:15378"/>
        <dbReference type="ChEBI" id="CHEBI:57510"/>
        <dbReference type="ChEBI" id="CHEBI:57783"/>
        <dbReference type="ChEBI" id="CHEBI:58349"/>
        <dbReference type="ChEBI" id="CHEBI:62830"/>
        <dbReference type="EC" id="1.1.1.133"/>
    </reaction>
</comment>
<evidence type="ECO:0000256" key="4">
    <source>
        <dbReference type="ARBA" id="ARBA00017099"/>
    </source>
</evidence>
<evidence type="ECO:0000256" key="3">
    <source>
        <dbReference type="ARBA" id="ARBA00012929"/>
    </source>
</evidence>
<evidence type="ECO:0000256" key="6">
    <source>
        <dbReference type="RuleBase" id="RU364082"/>
    </source>
</evidence>